<dbReference type="OrthoDB" id="7961613at2759"/>
<dbReference type="PANTHER" id="PTHR10029">
    <property type="entry name" value="ACYLPHOSPHATASE"/>
    <property type="match status" value="1"/>
</dbReference>
<feature type="active site" evidence="5">
    <location>
        <position position="71"/>
    </location>
</feature>
<dbReference type="PRINTS" id="PR00112">
    <property type="entry name" value="ACYLPHPHTASE"/>
</dbReference>
<evidence type="ECO:0000256" key="3">
    <source>
        <dbReference type="ARBA" id="ARBA00022801"/>
    </source>
</evidence>
<reference evidence="8" key="1">
    <citation type="submission" date="2022-01" db="EMBL/GenBank/DDBJ databases">
        <authorList>
            <person name="King R."/>
        </authorList>
    </citation>
    <scope>NUCLEOTIDE SEQUENCE</scope>
</reference>
<evidence type="ECO:0000259" key="7">
    <source>
        <dbReference type="PROSITE" id="PS51160"/>
    </source>
</evidence>
<evidence type="ECO:0000256" key="1">
    <source>
        <dbReference type="ARBA" id="ARBA00005614"/>
    </source>
</evidence>
<dbReference type="PANTHER" id="PTHR10029:SF3">
    <property type="entry name" value="ACYLPHOSPHATASE-RELATED"/>
    <property type="match status" value="1"/>
</dbReference>
<dbReference type="EC" id="3.6.1.7" evidence="2 5"/>
<dbReference type="EMBL" id="OU898282">
    <property type="protein sequence ID" value="CAG9837429.1"/>
    <property type="molecule type" value="Genomic_DNA"/>
</dbReference>
<evidence type="ECO:0000313" key="8">
    <source>
        <dbReference type="EMBL" id="CAG9837429.1"/>
    </source>
</evidence>
<accession>A0A9N9TAC1</accession>
<dbReference type="InterPro" id="IPR036046">
    <property type="entry name" value="Acylphosphatase-like_dom_sf"/>
</dbReference>
<gene>
    <name evidence="8" type="ORF">DIABBA_LOCUS10412</name>
</gene>
<evidence type="ECO:0000256" key="6">
    <source>
        <dbReference type="RuleBase" id="RU004168"/>
    </source>
</evidence>
<dbReference type="GO" id="GO:0003998">
    <property type="term" value="F:acylphosphatase activity"/>
    <property type="evidence" value="ECO:0007669"/>
    <property type="project" value="UniProtKB-EC"/>
</dbReference>
<protein>
    <recommendedName>
        <fullName evidence="2 5">acylphosphatase</fullName>
        <ecNumber evidence="2 5">3.6.1.7</ecNumber>
    </recommendedName>
</protein>
<organism evidence="8 9">
    <name type="scientific">Diabrotica balteata</name>
    <name type="common">Banded cucumber beetle</name>
    <dbReference type="NCBI Taxonomy" id="107213"/>
    <lineage>
        <taxon>Eukaryota</taxon>
        <taxon>Metazoa</taxon>
        <taxon>Ecdysozoa</taxon>
        <taxon>Arthropoda</taxon>
        <taxon>Hexapoda</taxon>
        <taxon>Insecta</taxon>
        <taxon>Pterygota</taxon>
        <taxon>Neoptera</taxon>
        <taxon>Endopterygota</taxon>
        <taxon>Coleoptera</taxon>
        <taxon>Polyphaga</taxon>
        <taxon>Cucujiformia</taxon>
        <taxon>Chrysomeloidea</taxon>
        <taxon>Chrysomelidae</taxon>
        <taxon>Galerucinae</taxon>
        <taxon>Diabroticina</taxon>
        <taxon>Diabroticites</taxon>
        <taxon>Diabrotica</taxon>
    </lineage>
</organism>
<evidence type="ECO:0000313" key="9">
    <source>
        <dbReference type="Proteomes" id="UP001153709"/>
    </source>
</evidence>
<keyword evidence="9" id="KW-1185">Reference proteome</keyword>
<sequence>MIKSLFPFNAKFLICATIFFTYCTIHTANMSSADTLLSVDFEVFGRVQGVFFRKYTEKEAKRLNLKGWCMNTKQDTVKGIIEGTTRNVEEMKIWLQETGSPSSRIDKAVFSNQKTITQYTYDSFKIKR</sequence>
<keyword evidence="3 5" id="KW-0378">Hydrolase</keyword>
<dbReference type="PROSITE" id="PS51160">
    <property type="entry name" value="ACYLPHOSPHATASE_3"/>
    <property type="match status" value="1"/>
</dbReference>
<dbReference type="InterPro" id="IPR001792">
    <property type="entry name" value="Acylphosphatase-like_dom"/>
</dbReference>
<dbReference type="Gene3D" id="3.30.70.100">
    <property type="match status" value="1"/>
</dbReference>
<comment type="similarity">
    <text evidence="1 6">Belongs to the acylphosphatase family.</text>
</comment>
<dbReference type="InterPro" id="IPR017968">
    <property type="entry name" value="Acylphosphatase_CS"/>
</dbReference>
<dbReference type="InterPro" id="IPR020456">
    <property type="entry name" value="Acylphosphatase"/>
</dbReference>
<dbReference type="AlphaFoldDB" id="A0A9N9TAC1"/>
<proteinExistence type="inferred from homology"/>
<dbReference type="Proteomes" id="UP001153709">
    <property type="component" value="Chromosome 7"/>
</dbReference>
<name>A0A9N9TAC1_DIABA</name>
<evidence type="ECO:0000256" key="4">
    <source>
        <dbReference type="ARBA" id="ARBA00047645"/>
    </source>
</evidence>
<dbReference type="SUPFAM" id="SSF54975">
    <property type="entry name" value="Acylphosphatase/BLUF domain-like"/>
    <property type="match status" value="1"/>
</dbReference>
<dbReference type="FunFam" id="3.30.70.100:FF:000011">
    <property type="entry name" value="Acylphosphatase"/>
    <property type="match status" value="1"/>
</dbReference>
<feature type="domain" description="Acylphosphatase-like" evidence="7">
    <location>
        <begin position="38"/>
        <end position="128"/>
    </location>
</feature>
<evidence type="ECO:0000256" key="5">
    <source>
        <dbReference type="PROSITE-ProRule" id="PRU00520"/>
    </source>
</evidence>
<comment type="catalytic activity">
    <reaction evidence="4 5">
        <text>an acyl phosphate + H2O = a carboxylate + phosphate + H(+)</text>
        <dbReference type="Rhea" id="RHEA:14965"/>
        <dbReference type="ChEBI" id="CHEBI:15377"/>
        <dbReference type="ChEBI" id="CHEBI:15378"/>
        <dbReference type="ChEBI" id="CHEBI:29067"/>
        <dbReference type="ChEBI" id="CHEBI:43474"/>
        <dbReference type="ChEBI" id="CHEBI:59918"/>
        <dbReference type="EC" id="3.6.1.7"/>
    </reaction>
</comment>
<feature type="active site" evidence="5">
    <location>
        <position position="53"/>
    </location>
</feature>
<dbReference type="PROSITE" id="PS00150">
    <property type="entry name" value="ACYLPHOSPHATASE_1"/>
    <property type="match status" value="1"/>
</dbReference>
<evidence type="ECO:0000256" key="2">
    <source>
        <dbReference type="ARBA" id="ARBA00012150"/>
    </source>
</evidence>
<dbReference type="Pfam" id="PF00708">
    <property type="entry name" value="Acylphosphatase"/>
    <property type="match status" value="1"/>
</dbReference>